<gene>
    <name evidence="3" type="primary">PmlGA01_050016400</name>
    <name evidence="3" type="ORF">PMLGA01_050016400</name>
</gene>
<evidence type="ECO:0000313" key="4">
    <source>
        <dbReference type="Proteomes" id="UP000219799"/>
    </source>
</evidence>
<sequence>MVTTAEGKFKGEINKDAEKKNKREQKVRKTTKRKINTKQKFTKQKFTKQKFTKQKSNAYANANDEKVVKSTNIMAIKKKGMNSELRSLSHDFFDLFSPYCVLFYVNKLKNLIELNKKLKELSYKYTTFIYVQNNRLLYNIMSNYTKLSLTFQIQSFTNSSVIKSKYSKDEYFNFKKLKPLLILKNFNNGANCEMENYLVITRNILKNLYPCVNLNNDFTNKPRRIILYCYNNMDETIYFRQYVVNVKRESFKKLLNEAYKQKNISEYYDIYNYVSNNIDMDKFINDKESKMIEIGPRVSFKIFKIADQDKGIHIFNDGKKVTFKSNISDYEE</sequence>
<protein>
    <submittedName>
        <fullName evidence="3">BRIX domain, putative</fullName>
    </submittedName>
</protein>
<evidence type="ECO:0000256" key="1">
    <source>
        <dbReference type="SAM" id="MobiDB-lite"/>
    </source>
</evidence>
<dbReference type="AlphaFoldDB" id="A0A1C3KLR4"/>
<proteinExistence type="predicted"/>
<feature type="domain" description="Brix" evidence="2">
    <location>
        <begin position="71"/>
        <end position="311"/>
    </location>
</feature>
<dbReference type="Proteomes" id="UP000219799">
    <property type="component" value="Chromosome 5"/>
</dbReference>
<dbReference type="GO" id="GO:0006364">
    <property type="term" value="P:rRNA processing"/>
    <property type="evidence" value="ECO:0007669"/>
    <property type="project" value="InterPro"/>
</dbReference>
<dbReference type="EMBL" id="LT594493">
    <property type="protein sequence ID" value="SBT74937.1"/>
    <property type="molecule type" value="Genomic_DNA"/>
</dbReference>
<dbReference type="PROSITE" id="PS50833">
    <property type="entry name" value="BRIX"/>
    <property type="match status" value="1"/>
</dbReference>
<evidence type="ECO:0000259" key="2">
    <source>
        <dbReference type="PROSITE" id="PS50833"/>
    </source>
</evidence>
<dbReference type="SMART" id="SM00879">
    <property type="entry name" value="Brix"/>
    <property type="match status" value="1"/>
</dbReference>
<feature type="compositionally biased region" description="Basic and acidic residues" evidence="1">
    <location>
        <begin position="7"/>
        <end position="21"/>
    </location>
</feature>
<evidence type="ECO:0000313" key="3">
    <source>
        <dbReference type="EMBL" id="SBT74937.1"/>
    </source>
</evidence>
<feature type="compositionally biased region" description="Basic residues" evidence="1">
    <location>
        <begin position="22"/>
        <end position="33"/>
    </location>
</feature>
<name>A0A1C3KLR4_PLAMA</name>
<organism evidence="3 4">
    <name type="scientific">Plasmodium malariae</name>
    <dbReference type="NCBI Taxonomy" id="5858"/>
    <lineage>
        <taxon>Eukaryota</taxon>
        <taxon>Sar</taxon>
        <taxon>Alveolata</taxon>
        <taxon>Apicomplexa</taxon>
        <taxon>Aconoidasida</taxon>
        <taxon>Haemosporida</taxon>
        <taxon>Plasmodiidae</taxon>
        <taxon>Plasmodium</taxon>
        <taxon>Plasmodium (Plasmodium)</taxon>
    </lineage>
</organism>
<dbReference type="VEuPathDB" id="PlasmoDB:PmUG01_05027000"/>
<feature type="region of interest" description="Disordered" evidence="1">
    <location>
        <begin position="1"/>
        <end position="33"/>
    </location>
</feature>
<dbReference type="GO" id="GO:0019843">
    <property type="term" value="F:rRNA binding"/>
    <property type="evidence" value="ECO:0007669"/>
    <property type="project" value="InterPro"/>
</dbReference>
<dbReference type="Pfam" id="PF04427">
    <property type="entry name" value="Brix"/>
    <property type="match status" value="1"/>
</dbReference>
<accession>A0A1C3KLR4</accession>
<reference evidence="3 4" key="1">
    <citation type="submission" date="2016-06" db="EMBL/GenBank/DDBJ databases">
        <authorList>
            <consortium name="Pathogen Informatics"/>
        </authorList>
    </citation>
    <scope>NUCLEOTIDE SEQUENCE [LARGE SCALE GENOMIC DNA]</scope>
    <source>
        <strain evidence="3">PmlGA01</strain>
    </source>
</reference>
<dbReference type="InterPro" id="IPR007109">
    <property type="entry name" value="Brix"/>
</dbReference>